<dbReference type="SUPFAM" id="SSF51735">
    <property type="entry name" value="NAD(P)-binding Rossmann-fold domains"/>
    <property type="match status" value="1"/>
</dbReference>
<sequence>MKPDLLLLEPMMKPIEEKLDALYTVHRAYDASQSQTIEEALPRIRAAATGGGGGISNEWIGKLPNLGVVAVNGVGTDKIDLKFAREHDIDVATTLGVLTDDVADVGIALILAVLRQIVAGDTYVRSGNWNKGGFPLATSPKGKRLGILGLGQIGKAVGRKAEAFGMEVRYWNRSPVTDTDWTACATPIELARDSDVLCVVISANDQTFNIVNAEMLEALGPKGYLINIARGTVVDEDALLAALTSGKIAGAGLDVFVNEPNIREEFFTAPNTVLLPHVGSATVETRIAMGEMVLTNLAAYFAGEKPPTTVN</sequence>
<evidence type="ECO:0000256" key="3">
    <source>
        <dbReference type="ARBA" id="ARBA00023027"/>
    </source>
</evidence>
<feature type="domain" description="D-isomer specific 2-hydroxyacid dehydrogenase catalytic" evidence="5">
    <location>
        <begin position="21"/>
        <end position="311"/>
    </location>
</feature>
<dbReference type="Proteomes" id="UP000311605">
    <property type="component" value="Unassembled WGS sequence"/>
</dbReference>
<feature type="domain" description="D-isomer specific 2-hydroxyacid dehydrogenase NAD-binding" evidence="6">
    <location>
        <begin position="107"/>
        <end position="279"/>
    </location>
</feature>
<comment type="similarity">
    <text evidence="4">Belongs to the D-isomer specific 2-hydroxyacid dehydrogenase family.</text>
</comment>
<accession>A0A5C4XK77</accession>
<dbReference type="Pfam" id="PF02826">
    <property type="entry name" value="2-Hacid_dh_C"/>
    <property type="match status" value="1"/>
</dbReference>
<keyword evidence="1" id="KW-0521">NADP</keyword>
<evidence type="ECO:0000256" key="1">
    <source>
        <dbReference type="ARBA" id="ARBA00022857"/>
    </source>
</evidence>
<comment type="caution">
    <text evidence="7">The sequence shown here is derived from an EMBL/GenBank/DDBJ whole genome shotgun (WGS) entry which is preliminary data.</text>
</comment>
<evidence type="ECO:0000259" key="6">
    <source>
        <dbReference type="Pfam" id="PF02826"/>
    </source>
</evidence>
<evidence type="ECO:0000313" key="7">
    <source>
        <dbReference type="EMBL" id="TNM63872.1"/>
    </source>
</evidence>
<evidence type="ECO:0000313" key="8">
    <source>
        <dbReference type="Proteomes" id="UP000311605"/>
    </source>
</evidence>
<gene>
    <name evidence="7" type="ORF">FHP24_13905</name>
</gene>
<name>A0A5C4XK77_9HYPH</name>
<reference evidence="7 8" key="1">
    <citation type="submission" date="2019-06" db="EMBL/GenBank/DDBJ databases">
        <title>The draft genome of Rhizobium smilacinae PTYR-5.</title>
        <authorList>
            <person name="Liu L."/>
            <person name="Li L."/>
            <person name="Zhang X."/>
        </authorList>
    </citation>
    <scope>NUCLEOTIDE SEQUENCE [LARGE SCALE GENOMIC DNA]</scope>
    <source>
        <strain evidence="7 8">PTYR-5</strain>
    </source>
</reference>
<dbReference type="FunFam" id="3.40.50.720:FF:000213">
    <property type="entry name" value="Putative 2-hydroxyacid dehydrogenase"/>
    <property type="match status" value="1"/>
</dbReference>
<organism evidence="7 8">
    <name type="scientific">Aliirhizobium smilacinae</name>
    <dbReference type="NCBI Taxonomy" id="1395944"/>
    <lineage>
        <taxon>Bacteria</taxon>
        <taxon>Pseudomonadati</taxon>
        <taxon>Pseudomonadota</taxon>
        <taxon>Alphaproteobacteria</taxon>
        <taxon>Hyphomicrobiales</taxon>
        <taxon>Rhizobiaceae</taxon>
        <taxon>Aliirhizobium</taxon>
    </lineage>
</organism>
<evidence type="ECO:0000256" key="4">
    <source>
        <dbReference type="RuleBase" id="RU003719"/>
    </source>
</evidence>
<dbReference type="CDD" id="cd12156">
    <property type="entry name" value="HPPR"/>
    <property type="match status" value="1"/>
</dbReference>
<dbReference type="EMBL" id="VDMN01000002">
    <property type="protein sequence ID" value="TNM63872.1"/>
    <property type="molecule type" value="Genomic_DNA"/>
</dbReference>
<dbReference type="SUPFAM" id="SSF52283">
    <property type="entry name" value="Formate/glycerate dehydrogenase catalytic domain-like"/>
    <property type="match status" value="1"/>
</dbReference>
<dbReference type="GO" id="GO:0051287">
    <property type="term" value="F:NAD binding"/>
    <property type="evidence" value="ECO:0007669"/>
    <property type="project" value="InterPro"/>
</dbReference>
<proteinExistence type="inferred from homology"/>
<keyword evidence="3" id="KW-0520">NAD</keyword>
<dbReference type="GO" id="GO:0030267">
    <property type="term" value="F:glyoxylate reductase (NADPH) activity"/>
    <property type="evidence" value="ECO:0007669"/>
    <property type="project" value="TreeGrafter"/>
</dbReference>
<dbReference type="InterPro" id="IPR050223">
    <property type="entry name" value="D-isomer_2-hydroxyacid_DH"/>
</dbReference>
<dbReference type="InterPro" id="IPR006139">
    <property type="entry name" value="D-isomer_2_OHA_DH_cat_dom"/>
</dbReference>
<dbReference type="PROSITE" id="PS00065">
    <property type="entry name" value="D_2_HYDROXYACID_DH_1"/>
    <property type="match status" value="1"/>
</dbReference>
<dbReference type="InterPro" id="IPR036291">
    <property type="entry name" value="NAD(P)-bd_dom_sf"/>
</dbReference>
<dbReference type="PANTHER" id="PTHR10996:SF178">
    <property type="entry name" value="2-HYDROXYACID DEHYDROGENASE YGL185C-RELATED"/>
    <property type="match status" value="1"/>
</dbReference>
<keyword evidence="2 4" id="KW-0560">Oxidoreductase</keyword>
<dbReference type="Gene3D" id="3.40.50.720">
    <property type="entry name" value="NAD(P)-binding Rossmann-like Domain"/>
    <property type="match status" value="2"/>
</dbReference>
<evidence type="ECO:0000256" key="2">
    <source>
        <dbReference type="ARBA" id="ARBA00023002"/>
    </source>
</evidence>
<dbReference type="InterPro" id="IPR029752">
    <property type="entry name" value="D-isomer_DH_CS1"/>
</dbReference>
<keyword evidence="8" id="KW-1185">Reference proteome</keyword>
<dbReference type="InterPro" id="IPR006140">
    <property type="entry name" value="D-isomer_DH_NAD-bd"/>
</dbReference>
<dbReference type="GO" id="GO:0005829">
    <property type="term" value="C:cytosol"/>
    <property type="evidence" value="ECO:0007669"/>
    <property type="project" value="TreeGrafter"/>
</dbReference>
<dbReference type="AlphaFoldDB" id="A0A5C4XK77"/>
<dbReference type="Pfam" id="PF00389">
    <property type="entry name" value="2-Hacid_dh"/>
    <property type="match status" value="1"/>
</dbReference>
<evidence type="ECO:0000259" key="5">
    <source>
        <dbReference type="Pfam" id="PF00389"/>
    </source>
</evidence>
<protein>
    <submittedName>
        <fullName evidence="7">2-hydroxyacid dehydrogenase</fullName>
    </submittedName>
</protein>
<dbReference type="GO" id="GO:0016618">
    <property type="term" value="F:hydroxypyruvate reductase [NAD(P)H] activity"/>
    <property type="evidence" value="ECO:0007669"/>
    <property type="project" value="TreeGrafter"/>
</dbReference>
<dbReference type="PANTHER" id="PTHR10996">
    <property type="entry name" value="2-HYDROXYACID DEHYDROGENASE-RELATED"/>
    <property type="match status" value="1"/>
</dbReference>
<dbReference type="OrthoDB" id="9793626at2"/>